<name>A0ABT3MSI3_9GAMM</name>
<dbReference type="EMBL" id="JAPFCC010000001">
    <property type="protein sequence ID" value="MCW7552312.1"/>
    <property type="molecule type" value="Genomic_DNA"/>
</dbReference>
<accession>A0ABT3MSI3</accession>
<protein>
    <submittedName>
        <fullName evidence="2">Uncharacterized protein</fullName>
    </submittedName>
</protein>
<evidence type="ECO:0000313" key="2">
    <source>
        <dbReference type="EMBL" id="MCW7552312.1"/>
    </source>
</evidence>
<feature type="compositionally biased region" description="Acidic residues" evidence="1">
    <location>
        <begin position="236"/>
        <end position="250"/>
    </location>
</feature>
<dbReference type="Proteomes" id="UP001209854">
    <property type="component" value="Unassembled WGS sequence"/>
</dbReference>
<sequence>MKLLRLILLQTLFFLLAITALNLQASELEFMFENKNNGRLTKIRVKKVEKQGWYFLVVNSETEWEGGGLTYTEIPLNSYGITGEGQENRPQAFSLLTLDLLIQLSQSDRLRAGPVLMPFGSFVDGTVNSNGLLNRITVCPGPYNNNVDEGSGIKRFTIWGHLNLGPNEAQHGENSVMVKAIAVYNADNGQLTRFEISTPFGGAGGRVDFVGRLHLTANGEQALGVLDGVWGPESGSDSDDDEDTEDEEDAKDNQPDNSITLPGNIPTNDQSRVVNLPDRTPADQLEPMTDALGSVSPGGAGVDSKSDTEGK</sequence>
<feature type="compositionally biased region" description="Polar residues" evidence="1">
    <location>
        <begin position="255"/>
        <end position="273"/>
    </location>
</feature>
<comment type="caution">
    <text evidence="2">The sequence shown here is derived from an EMBL/GenBank/DDBJ whole genome shotgun (WGS) entry which is preliminary data.</text>
</comment>
<keyword evidence="3" id="KW-1185">Reference proteome</keyword>
<dbReference type="RefSeq" id="WP_262567281.1">
    <property type="nucleotide sequence ID" value="NZ_JAPFCC010000001.1"/>
</dbReference>
<proteinExistence type="predicted"/>
<evidence type="ECO:0000256" key="1">
    <source>
        <dbReference type="SAM" id="MobiDB-lite"/>
    </source>
</evidence>
<evidence type="ECO:0000313" key="3">
    <source>
        <dbReference type="Proteomes" id="UP001209854"/>
    </source>
</evidence>
<reference evidence="2 3" key="1">
    <citation type="submission" date="2022-10" db="EMBL/GenBank/DDBJ databases">
        <title>High-quality genome sequences of two octocoral-associated bacteria, Endozoicomonas euniceicola EF212 and Endozoicomonas gorgoniicola PS125.</title>
        <authorList>
            <person name="Chiou Y.-J."/>
            <person name="Chen Y.-H."/>
        </authorList>
    </citation>
    <scope>NUCLEOTIDE SEQUENCE [LARGE SCALE GENOMIC DNA]</scope>
    <source>
        <strain evidence="2 3">PS125</strain>
    </source>
</reference>
<feature type="region of interest" description="Disordered" evidence="1">
    <location>
        <begin position="226"/>
        <end position="311"/>
    </location>
</feature>
<gene>
    <name evidence="2" type="ORF">NX722_06550</name>
</gene>
<organism evidence="2 3">
    <name type="scientific">Endozoicomonas gorgoniicola</name>
    <dbReference type="NCBI Taxonomy" id="1234144"/>
    <lineage>
        <taxon>Bacteria</taxon>
        <taxon>Pseudomonadati</taxon>
        <taxon>Pseudomonadota</taxon>
        <taxon>Gammaproteobacteria</taxon>
        <taxon>Oceanospirillales</taxon>
        <taxon>Endozoicomonadaceae</taxon>
        <taxon>Endozoicomonas</taxon>
    </lineage>
</organism>